<evidence type="ECO:0000313" key="3">
    <source>
        <dbReference type="Proteomes" id="UP000288805"/>
    </source>
</evidence>
<dbReference type="Proteomes" id="UP000288805">
    <property type="component" value="Unassembled WGS sequence"/>
</dbReference>
<feature type="signal peptide" evidence="1">
    <location>
        <begin position="1"/>
        <end position="17"/>
    </location>
</feature>
<dbReference type="EMBL" id="QGNW01000478">
    <property type="protein sequence ID" value="RVW69939.1"/>
    <property type="molecule type" value="Genomic_DNA"/>
</dbReference>
<organism evidence="2 3">
    <name type="scientific">Vitis vinifera</name>
    <name type="common">Grape</name>
    <dbReference type="NCBI Taxonomy" id="29760"/>
    <lineage>
        <taxon>Eukaryota</taxon>
        <taxon>Viridiplantae</taxon>
        <taxon>Streptophyta</taxon>
        <taxon>Embryophyta</taxon>
        <taxon>Tracheophyta</taxon>
        <taxon>Spermatophyta</taxon>
        <taxon>Magnoliopsida</taxon>
        <taxon>eudicotyledons</taxon>
        <taxon>Gunneridae</taxon>
        <taxon>Pentapetalae</taxon>
        <taxon>rosids</taxon>
        <taxon>Vitales</taxon>
        <taxon>Vitaceae</taxon>
        <taxon>Viteae</taxon>
        <taxon>Vitis</taxon>
    </lineage>
</organism>
<sequence>MVSFLFCLTHTATFNSASHHPPCAITANTYHVTTLVSTSHCHPCIVTANTDHERILSNHLRPCVVDTTVDCKLKTSHATTSDCHQLGFQYNFELNVLFKPLGKGKLSNLLGVGLKRRDPQSDTRDKKDSMIMTWLWNSMTPEINDTWTTYGALIARKQDIHKSGAGNSMERHQHLAKGGATMKGNRGIMGKHTCPLYNQLKEDPWNKTNLTKMRLKI</sequence>
<feature type="chain" id="PRO_5019196454" evidence="1">
    <location>
        <begin position="18"/>
        <end position="217"/>
    </location>
</feature>
<accession>A0A438GCJ3</accession>
<evidence type="ECO:0000313" key="2">
    <source>
        <dbReference type="EMBL" id="RVW69939.1"/>
    </source>
</evidence>
<name>A0A438GCJ3_VITVI</name>
<gene>
    <name evidence="2" type="ORF">CK203_061906</name>
</gene>
<dbReference type="AlphaFoldDB" id="A0A438GCJ3"/>
<keyword evidence="1" id="KW-0732">Signal</keyword>
<comment type="caution">
    <text evidence="2">The sequence shown here is derived from an EMBL/GenBank/DDBJ whole genome shotgun (WGS) entry which is preliminary data.</text>
</comment>
<protein>
    <submittedName>
        <fullName evidence="2">Uncharacterized protein</fullName>
    </submittedName>
</protein>
<evidence type="ECO:0000256" key="1">
    <source>
        <dbReference type="SAM" id="SignalP"/>
    </source>
</evidence>
<reference evidence="2 3" key="1">
    <citation type="journal article" date="2018" name="PLoS Genet.">
        <title>Population sequencing reveals clonal diversity and ancestral inbreeding in the grapevine cultivar Chardonnay.</title>
        <authorList>
            <person name="Roach M.J."/>
            <person name="Johnson D.L."/>
            <person name="Bohlmann J."/>
            <person name="van Vuuren H.J."/>
            <person name="Jones S.J."/>
            <person name="Pretorius I.S."/>
            <person name="Schmidt S.A."/>
            <person name="Borneman A.R."/>
        </authorList>
    </citation>
    <scope>NUCLEOTIDE SEQUENCE [LARGE SCALE GENOMIC DNA]</scope>
    <source>
        <strain evidence="3">cv. Chardonnay</strain>
        <tissue evidence="2">Leaf</tissue>
    </source>
</reference>
<proteinExistence type="predicted"/>